<keyword evidence="4 7" id="KW-0812">Transmembrane</keyword>
<evidence type="ECO:0000256" key="7">
    <source>
        <dbReference type="RuleBase" id="RU363032"/>
    </source>
</evidence>
<proteinExistence type="inferred from homology"/>
<dbReference type="Proteomes" id="UP000660021">
    <property type="component" value="Unassembled WGS sequence"/>
</dbReference>
<feature type="transmembrane region" description="Helical" evidence="7">
    <location>
        <begin position="111"/>
        <end position="133"/>
    </location>
</feature>
<dbReference type="Pfam" id="PF12911">
    <property type="entry name" value="OppC_N"/>
    <property type="match status" value="1"/>
</dbReference>
<feature type="transmembrane region" description="Helical" evidence="7">
    <location>
        <begin position="21"/>
        <end position="40"/>
    </location>
</feature>
<comment type="caution">
    <text evidence="9">The sequence shown here is derived from an EMBL/GenBank/DDBJ whole genome shotgun (WGS) entry which is preliminary data.</text>
</comment>
<evidence type="ECO:0000313" key="9">
    <source>
        <dbReference type="EMBL" id="MBC5729296.1"/>
    </source>
</evidence>
<comment type="similarity">
    <text evidence="7">Belongs to the binding-protein-dependent transport system permease family.</text>
</comment>
<dbReference type="InterPro" id="IPR050366">
    <property type="entry name" value="BP-dependent_transpt_permease"/>
</dbReference>
<keyword evidence="2 7" id="KW-0813">Transport</keyword>
<keyword evidence="5 7" id="KW-1133">Transmembrane helix</keyword>
<dbReference type="Pfam" id="PF00528">
    <property type="entry name" value="BPD_transp_1"/>
    <property type="match status" value="1"/>
</dbReference>
<evidence type="ECO:0000256" key="5">
    <source>
        <dbReference type="ARBA" id="ARBA00022989"/>
    </source>
</evidence>
<evidence type="ECO:0000259" key="8">
    <source>
        <dbReference type="PROSITE" id="PS50928"/>
    </source>
</evidence>
<sequence>MKRLGQTIRDLWKDPMGRIGMIGILLVILVAIFAPLAAPFEPDKMVAMPKSAPSADYWFGTDNYGRDIFSRILYGARVSLEVGIIAVGIGAVAGYILGLLAGYFEGWVDRVIMCVMDILFAFPSILLAIFISAVLGRGLVNTMIAIGIVNIPVFARTVRAAVISAKGLEYVSNARSVGVRTGAILVRHISPNVVAPFTVQATLALSSAILTEASMSFLGLGIQPPDPSWGSMLSEARTFMEQAPWMAIFPALFIIVTILLFNILGDSLRDVLDPKLKT</sequence>
<dbReference type="PROSITE" id="PS50928">
    <property type="entry name" value="ABC_TM1"/>
    <property type="match status" value="1"/>
</dbReference>
<keyword evidence="10" id="KW-1185">Reference proteome</keyword>
<organism evidence="9 10">
    <name type="scientific">Pseudoflavonifractor hominis</name>
    <dbReference type="NCBI Taxonomy" id="2763059"/>
    <lineage>
        <taxon>Bacteria</taxon>
        <taxon>Bacillati</taxon>
        <taxon>Bacillota</taxon>
        <taxon>Clostridia</taxon>
        <taxon>Eubacteriales</taxon>
        <taxon>Oscillospiraceae</taxon>
        <taxon>Pseudoflavonifractor</taxon>
    </lineage>
</organism>
<reference evidence="9 10" key="1">
    <citation type="submission" date="2020-08" db="EMBL/GenBank/DDBJ databases">
        <title>Genome public.</title>
        <authorList>
            <person name="Liu C."/>
            <person name="Sun Q."/>
        </authorList>
    </citation>
    <scope>NUCLEOTIDE SEQUENCE [LARGE SCALE GENOMIC DNA]</scope>
    <source>
        <strain evidence="9 10">New-38</strain>
    </source>
</reference>
<evidence type="ECO:0000256" key="2">
    <source>
        <dbReference type="ARBA" id="ARBA00022448"/>
    </source>
</evidence>
<feature type="transmembrane region" description="Helical" evidence="7">
    <location>
        <begin position="82"/>
        <end position="104"/>
    </location>
</feature>
<gene>
    <name evidence="9" type="ORF">H8S34_00405</name>
</gene>
<keyword evidence="3" id="KW-1003">Cell membrane</keyword>
<evidence type="ECO:0000256" key="3">
    <source>
        <dbReference type="ARBA" id="ARBA00022475"/>
    </source>
</evidence>
<dbReference type="InterPro" id="IPR025966">
    <property type="entry name" value="OppC_N"/>
</dbReference>
<dbReference type="InterPro" id="IPR000515">
    <property type="entry name" value="MetI-like"/>
</dbReference>
<comment type="subcellular location">
    <subcellularLocation>
        <location evidence="1 7">Cell membrane</location>
        <topology evidence="1 7">Multi-pass membrane protein</topology>
    </subcellularLocation>
</comment>
<evidence type="ECO:0000256" key="1">
    <source>
        <dbReference type="ARBA" id="ARBA00004651"/>
    </source>
</evidence>
<dbReference type="PANTHER" id="PTHR43386">
    <property type="entry name" value="OLIGOPEPTIDE TRANSPORT SYSTEM PERMEASE PROTEIN APPC"/>
    <property type="match status" value="1"/>
</dbReference>
<feature type="transmembrane region" description="Helical" evidence="7">
    <location>
        <begin position="139"/>
        <end position="158"/>
    </location>
</feature>
<dbReference type="Gene3D" id="1.10.3720.10">
    <property type="entry name" value="MetI-like"/>
    <property type="match status" value="1"/>
</dbReference>
<evidence type="ECO:0000256" key="4">
    <source>
        <dbReference type="ARBA" id="ARBA00022692"/>
    </source>
</evidence>
<dbReference type="PANTHER" id="PTHR43386:SF1">
    <property type="entry name" value="D,D-DIPEPTIDE TRANSPORT SYSTEM PERMEASE PROTEIN DDPC-RELATED"/>
    <property type="match status" value="1"/>
</dbReference>
<dbReference type="EMBL" id="JACOPR010000001">
    <property type="protein sequence ID" value="MBC5729296.1"/>
    <property type="molecule type" value="Genomic_DNA"/>
</dbReference>
<feature type="transmembrane region" description="Helical" evidence="7">
    <location>
        <begin position="242"/>
        <end position="265"/>
    </location>
</feature>
<evidence type="ECO:0000313" key="10">
    <source>
        <dbReference type="Proteomes" id="UP000660021"/>
    </source>
</evidence>
<feature type="domain" description="ABC transmembrane type-1" evidence="8">
    <location>
        <begin position="76"/>
        <end position="265"/>
    </location>
</feature>
<name>A0ABR7HPF2_9FIRM</name>
<dbReference type="SUPFAM" id="SSF161098">
    <property type="entry name" value="MetI-like"/>
    <property type="match status" value="1"/>
</dbReference>
<keyword evidence="6 7" id="KW-0472">Membrane</keyword>
<evidence type="ECO:0000256" key="6">
    <source>
        <dbReference type="ARBA" id="ARBA00023136"/>
    </source>
</evidence>
<feature type="transmembrane region" description="Helical" evidence="7">
    <location>
        <begin position="197"/>
        <end position="222"/>
    </location>
</feature>
<protein>
    <submittedName>
        <fullName evidence="9">ABC transporter permease</fullName>
    </submittedName>
</protein>
<dbReference type="RefSeq" id="WP_101693402.1">
    <property type="nucleotide sequence ID" value="NZ_JACOPR010000001.1"/>
</dbReference>
<accession>A0ABR7HPF2</accession>
<dbReference type="CDD" id="cd06261">
    <property type="entry name" value="TM_PBP2"/>
    <property type="match status" value="1"/>
</dbReference>
<dbReference type="InterPro" id="IPR035906">
    <property type="entry name" value="MetI-like_sf"/>
</dbReference>